<keyword evidence="6" id="KW-0328">Glycosyltransferase</keyword>
<keyword evidence="4" id="KW-0547">Nucleotide-binding</keyword>
<organism evidence="6 7">
    <name type="scientific">Paenibacillus rhizoplanae</name>
    <dbReference type="NCBI Taxonomy" id="1917181"/>
    <lineage>
        <taxon>Bacteria</taxon>
        <taxon>Bacillati</taxon>
        <taxon>Bacillota</taxon>
        <taxon>Bacilli</taxon>
        <taxon>Bacillales</taxon>
        <taxon>Paenibacillaceae</taxon>
        <taxon>Paenibacillus</taxon>
    </lineage>
</organism>
<evidence type="ECO:0000256" key="4">
    <source>
        <dbReference type="ARBA" id="ARBA00022741"/>
    </source>
</evidence>
<keyword evidence="3 6" id="KW-0808">Transferase</keyword>
<dbReference type="EC" id="2.4.2.52" evidence="2"/>
<sequence>MTASQQDTSYSLAEAMTYSVLAEAVSWPSPGLVSAVSTGSHGDMDIYTFLRSALRIQPYYQAAARLGIEESGDRTGREDLFRMLQKLGRRAEAGMLRATGGVNTHKGTIFLGLILCAAAGITSQGPSGGAEPQDICRLAGGIAGSPLRKQLTDILKETQITSTGGRAYREWRIRGIRGEVIDGFPSILQQGLPSFRSALDQGADMRTAVIHCLFSLMSVVQDTTLLNRDFDRARISYTQACALEALDRGSLFTSEGRAYIRKLEQDFQLRSLSPGGSADLLAMTVALHLWDEHQGGEVCGEPLRYVCHSS</sequence>
<keyword evidence="5" id="KW-0067">ATP-binding</keyword>
<comment type="caution">
    <text evidence="6">The sequence shown here is derived from an EMBL/GenBank/DDBJ whole genome shotgun (WGS) entry which is preliminary data.</text>
</comment>
<evidence type="ECO:0000256" key="3">
    <source>
        <dbReference type="ARBA" id="ARBA00022679"/>
    </source>
</evidence>
<evidence type="ECO:0000256" key="1">
    <source>
        <dbReference type="ARBA" id="ARBA00001210"/>
    </source>
</evidence>
<name>A0ABW5FHE2_9BACL</name>
<dbReference type="PANTHER" id="PTHR30201">
    <property type="entry name" value="TRIPHOSPHORIBOSYL-DEPHOSPHO-COA SYNTHASE"/>
    <property type="match status" value="1"/>
</dbReference>
<evidence type="ECO:0000256" key="2">
    <source>
        <dbReference type="ARBA" id="ARBA00012074"/>
    </source>
</evidence>
<reference evidence="7" key="1">
    <citation type="journal article" date="2019" name="Int. J. Syst. Evol. Microbiol.">
        <title>The Global Catalogue of Microorganisms (GCM) 10K type strain sequencing project: providing services to taxonomists for standard genome sequencing and annotation.</title>
        <authorList>
            <consortium name="The Broad Institute Genomics Platform"/>
            <consortium name="The Broad Institute Genome Sequencing Center for Infectious Disease"/>
            <person name="Wu L."/>
            <person name="Ma J."/>
        </authorList>
    </citation>
    <scope>NUCLEOTIDE SEQUENCE [LARGE SCALE GENOMIC DNA]</scope>
    <source>
        <strain evidence="7">CCM 8725</strain>
    </source>
</reference>
<comment type="catalytic activity">
    <reaction evidence="1">
        <text>3'-dephospho-CoA + ATP = 2'-(5''-triphospho-alpha-D-ribosyl)-3'-dephospho-CoA + adenine</text>
        <dbReference type="Rhea" id="RHEA:15117"/>
        <dbReference type="ChEBI" id="CHEBI:16708"/>
        <dbReference type="ChEBI" id="CHEBI:30616"/>
        <dbReference type="ChEBI" id="CHEBI:57328"/>
        <dbReference type="ChEBI" id="CHEBI:61378"/>
        <dbReference type="EC" id="2.4.2.52"/>
    </reaction>
</comment>
<evidence type="ECO:0000313" key="6">
    <source>
        <dbReference type="EMBL" id="MFD2413351.1"/>
    </source>
</evidence>
<dbReference type="InterPro" id="IPR002736">
    <property type="entry name" value="CitG"/>
</dbReference>
<dbReference type="RefSeq" id="WP_209993640.1">
    <property type="nucleotide sequence ID" value="NZ_JBHSVQ010000001.1"/>
</dbReference>
<proteinExistence type="predicted"/>
<gene>
    <name evidence="6" type="ORF">ACFSX3_26050</name>
</gene>
<dbReference type="GO" id="GO:0046917">
    <property type="term" value="F:triphosphoribosyl-dephospho-CoA synthase activity"/>
    <property type="evidence" value="ECO:0007669"/>
    <property type="project" value="UniProtKB-EC"/>
</dbReference>
<protein>
    <recommendedName>
        <fullName evidence="2">triphosphoribosyl-dephospho-CoA synthase</fullName>
        <ecNumber evidence="2">2.4.2.52</ecNumber>
    </recommendedName>
</protein>
<dbReference type="EMBL" id="JBHUKY010000064">
    <property type="protein sequence ID" value="MFD2413351.1"/>
    <property type="molecule type" value="Genomic_DNA"/>
</dbReference>
<evidence type="ECO:0000313" key="7">
    <source>
        <dbReference type="Proteomes" id="UP001597448"/>
    </source>
</evidence>
<keyword evidence="7" id="KW-1185">Reference proteome</keyword>
<dbReference type="GO" id="GO:0016757">
    <property type="term" value="F:glycosyltransferase activity"/>
    <property type="evidence" value="ECO:0007669"/>
    <property type="project" value="UniProtKB-KW"/>
</dbReference>
<dbReference type="PANTHER" id="PTHR30201:SF2">
    <property type="entry name" value="2-(5''-TRIPHOSPHORIBOSYL)-3'-DEPHOSPHOCOENZYME-A SYNTHASE"/>
    <property type="match status" value="1"/>
</dbReference>
<evidence type="ECO:0000256" key="5">
    <source>
        <dbReference type="ARBA" id="ARBA00022840"/>
    </source>
</evidence>
<dbReference type="Proteomes" id="UP001597448">
    <property type="component" value="Unassembled WGS sequence"/>
</dbReference>
<dbReference type="Gene3D" id="1.10.4200.10">
    <property type="entry name" value="Triphosphoribosyl-dephospho-CoA protein"/>
    <property type="match status" value="1"/>
</dbReference>
<accession>A0ABW5FHE2</accession>
<dbReference type="Pfam" id="PF01874">
    <property type="entry name" value="CitG"/>
    <property type="match status" value="1"/>
</dbReference>